<dbReference type="InterPro" id="IPR046258">
    <property type="entry name" value="DUF6291"/>
</dbReference>
<dbReference type="Pfam" id="PF19808">
    <property type="entry name" value="DUF6291"/>
    <property type="match status" value="1"/>
</dbReference>
<feature type="domain" description="DUF6291" evidence="2">
    <location>
        <begin position="10"/>
        <end position="83"/>
    </location>
</feature>
<proteinExistence type="predicted"/>
<protein>
    <recommendedName>
        <fullName evidence="2">DUF6291 domain-containing protein</fullName>
    </recommendedName>
</protein>
<dbReference type="EMBL" id="BK015227">
    <property type="protein sequence ID" value="DAD97002.1"/>
    <property type="molecule type" value="Genomic_DNA"/>
</dbReference>
<reference evidence="3" key="1">
    <citation type="journal article" date="2021" name="Proc. Natl. Acad. Sci. U.S.A.">
        <title>A Catalog of Tens of Thousands of Viruses from Human Metagenomes Reveals Hidden Associations with Chronic Diseases.</title>
        <authorList>
            <person name="Tisza M.J."/>
            <person name="Buck C.B."/>
        </authorList>
    </citation>
    <scope>NUCLEOTIDE SEQUENCE</scope>
    <source>
        <strain evidence="3">Ctr0w28</strain>
    </source>
</reference>
<feature type="compositionally biased region" description="Basic and acidic residues" evidence="1">
    <location>
        <begin position="196"/>
        <end position="208"/>
    </location>
</feature>
<accession>A0A8S5NRS0</accession>
<feature type="region of interest" description="Disordered" evidence="1">
    <location>
        <begin position="72"/>
        <end position="134"/>
    </location>
</feature>
<feature type="region of interest" description="Disordered" evidence="1">
    <location>
        <begin position="196"/>
        <end position="216"/>
    </location>
</feature>
<evidence type="ECO:0000256" key="1">
    <source>
        <dbReference type="SAM" id="MobiDB-lite"/>
    </source>
</evidence>
<evidence type="ECO:0000313" key="3">
    <source>
        <dbReference type="EMBL" id="DAD97002.1"/>
    </source>
</evidence>
<sequence length="230" mass="25596">MARNYAALPHEYLEEMSALSDEEFGRLIRALLQYSATGQMPELTGAERILLPRVKMQEDRYRANYAELSEARSEAGKKGAQAKSGKVKQTQANSGKRKQAQAKYSNTETETNTDLSPSYRKEDHGARAKEAKEPKVQWAENVTMTNSEHEKLLAAHGPADTERLIAILDNYKGATGKKYASDYRAILSWVVDRLAEEKGKSQTKKPDIRNNGTPGDYEADALAKLLAMEG</sequence>
<name>A0A8S5NRS0_9CAUD</name>
<feature type="compositionally biased region" description="Low complexity" evidence="1">
    <location>
        <begin position="78"/>
        <end position="88"/>
    </location>
</feature>
<evidence type="ECO:0000259" key="2">
    <source>
        <dbReference type="Pfam" id="PF19808"/>
    </source>
</evidence>
<organism evidence="3">
    <name type="scientific">Myoviridae sp. ctr0w28</name>
    <dbReference type="NCBI Taxonomy" id="2826703"/>
    <lineage>
        <taxon>Viruses</taxon>
        <taxon>Duplodnaviria</taxon>
        <taxon>Heunggongvirae</taxon>
        <taxon>Uroviricota</taxon>
        <taxon>Caudoviricetes</taxon>
    </lineage>
</organism>
<feature type="compositionally biased region" description="Polar residues" evidence="1">
    <location>
        <begin position="102"/>
        <end position="116"/>
    </location>
</feature>
<feature type="compositionally biased region" description="Basic and acidic residues" evidence="1">
    <location>
        <begin position="119"/>
        <end position="134"/>
    </location>
</feature>